<evidence type="ECO:0000313" key="7">
    <source>
        <dbReference type="Proteomes" id="UP001155901"/>
    </source>
</evidence>
<dbReference type="Pfam" id="PF02518">
    <property type="entry name" value="HATPase_c"/>
    <property type="match status" value="1"/>
</dbReference>
<dbReference type="EMBL" id="JAHTGR010000002">
    <property type="protein sequence ID" value="MBV6320156.1"/>
    <property type="molecule type" value="Genomic_DNA"/>
</dbReference>
<dbReference type="PANTHER" id="PTHR24421:SF59">
    <property type="entry name" value="OXYGEN SENSOR HISTIDINE KINASE NREB"/>
    <property type="match status" value="1"/>
</dbReference>
<accession>A0AA41KZC2</accession>
<evidence type="ECO:0000256" key="2">
    <source>
        <dbReference type="ARBA" id="ARBA00022777"/>
    </source>
</evidence>
<keyword evidence="3" id="KW-0902">Two-component regulatory system</keyword>
<dbReference type="SMART" id="SM00387">
    <property type="entry name" value="HATPase_c"/>
    <property type="match status" value="1"/>
</dbReference>
<protein>
    <submittedName>
        <fullName evidence="6">CHASE domain-containing protein</fullName>
    </submittedName>
</protein>
<dbReference type="Pfam" id="PF03924">
    <property type="entry name" value="CHASE"/>
    <property type="match status" value="1"/>
</dbReference>
<dbReference type="GO" id="GO:0000155">
    <property type="term" value="F:phosphorelay sensor kinase activity"/>
    <property type="evidence" value="ECO:0007669"/>
    <property type="project" value="InterPro"/>
</dbReference>
<gene>
    <name evidence="6" type="ORF">KVP70_04350</name>
</gene>
<dbReference type="PANTHER" id="PTHR24421">
    <property type="entry name" value="NITRATE/NITRITE SENSOR PROTEIN NARX-RELATED"/>
    <property type="match status" value="1"/>
</dbReference>
<keyword evidence="2" id="KW-0418">Kinase</keyword>
<dbReference type="GO" id="GO:0016020">
    <property type="term" value="C:membrane"/>
    <property type="evidence" value="ECO:0007669"/>
    <property type="project" value="InterPro"/>
</dbReference>
<dbReference type="InterPro" id="IPR006189">
    <property type="entry name" value="CHASE_dom"/>
</dbReference>
<evidence type="ECO:0000256" key="4">
    <source>
        <dbReference type="SAM" id="Phobius"/>
    </source>
</evidence>
<name>A0AA41KZC2_9BURK</name>
<dbReference type="CDD" id="cd16917">
    <property type="entry name" value="HATPase_UhpB-NarQ-NarX-like"/>
    <property type="match status" value="1"/>
</dbReference>
<dbReference type="InterPro" id="IPR003594">
    <property type="entry name" value="HATPase_dom"/>
</dbReference>
<keyword evidence="4" id="KW-0472">Membrane</keyword>
<evidence type="ECO:0000259" key="5">
    <source>
        <dbReference type="PROSITE" id="PS50839"/>
    </source>
</evidence>
<evidence type="ECO:0000256" key="3">
    <source>
        <dbReference type="ARBA" id="ARBA00023012"/>
    </source>
</evidence>
<sequence>MFYVMVYKTIEHDAAERFTQQARNAQYNITSRINAYTDVLRGTASFFDASDRVDRASFHRYVNGLDLGQQFPALDNINFTQRVTDAQRDAFERAAARSGDGQPDGYPNFTIKPAGRRDEYSVLTMIEPIAPYRHRLGIDISAREQAARAIVLARDTGQLITSGMPIENTRNSQGWALAMRLPLYRKDVPLTDVAQRRAAYIGSVGIGFSVPRLVRAAMDQMQVREVHLMLYDDGRNADGSVSPLTLLYDNSATARHAAHRDDQFAIVLPLDFNGRQWSAHFSAPKAVWYSRFDAFLPWLAMACGFVGSLLFYLLFHTLSSSRMRAIKMAKAMTKELRDSQAKLQLSHHKLRQLAAHADQIKEQERKRIAREIHDDLGQNLLVLRIEADLLASRTRQNHPRLHARARSTLTQIDSTIKSVRHIINDLRPTVLDLGLNAAVEWQIAQFRQRSGMVCELIEHQSDIRIDDRCATAFFRVLQESLSNILQHARASLVRVELCQAGGMLSMTISDNGVGLRESSRNKVGSFGLVGIEERISLLGGHCAITGGHNAGTTVTISVPVDYVPPPGADDYQLATRLAADAPA</sequence>
<evidence type="ECO:0000256" key="1">
    <source>
        <dbReference type="ARBA" id="ARBA00022679"/>
    </source>
</evidence>
<organism evidence="6 7">
    <name type="scientific">Duganella violaceipulchra</name>
    <dbReference type="NCBI Taxonomy" id="2849652"/>
    <lineage>
        <taxon>Bacteria</taxon>
        <taxon>Pseudomonadati</taxon>
        <taxon>Pseudomonadota</taxon>
        <taxon>Betaproteobacteria</taxon>
        <taxon>Burkholderiales</taxon>
        <taxon>Oxalobacteraceae</taxon>
        <taxon>Telluria group</taxon>
        <taxon>Duganella</taxon>
    </lineage>
</organism>
<feature type="transmembrane region" description="Helical" evidence="4">
    <location>
        <begin position="295"/>
        <end position="315"/>
    </location>
</feature>
<dbReference type="GO" id="GO:0046983">
    <property type="term" value="F:protein dimerization activity"/>
    <property type="evidence" value="ECO:0007669"/>
    <property type="project" value="InterPro"/>
</dbReference>
<dbReference type="InterPro" id="IPR011712">
    <property type="entry name" value="Sig_transdc_His_kin_sub3_dim/P"/>
</dbReference>
<comment type="caution">
    <text evidence="6">The sequence shown here is derived from an EMBL/GenBank/DDBJ whole genome shotgun (WGS) entry which is preliminary data.</text>
</comment>
<dbReference type="InterPro" id="IPR050482">
    <property type="entry name" value="Sensor_HK_TwoCompSys"/>
</dbReference>
<dbReference type="Proteomes" id="UP001155901">
    <property type="component" value="Unassembled WGS sequence"/>
</dbReference>
<evidence type="ECO:0000313" key="6">
    <source>
        <dbReference type="EMBL" id="MBV6320156.1"/>
    </source>
</evidence>
<keyword evidence="4" id="KW-1133">Transmembrane helix</keyword>
<dbReference type="SMART" id="SM01079">
    <property type="entry name" value="CHASE"/>
    <property type="match status" value="1"/>
</dbReference>
<dbReference type="Pfam" id="PF07730">
    <property type="entry name" value="HisKA_3"/>
    <property type="match status" value="1"/>
</dbReference>
<feature type="domain" description="CHASE" evidence="5">
    <location>
        <begin position="49"/>
        <end position="280"/>
    </location>
</feature>
<dbReference type="PROSITE" id="PS50839">
    <property type="entry name" value="CHASE"/>
    <property type="match status" value="1"/>
</dbReference>
<proteinExistence type="predicted"/>
<reference evidence="6" key="1">
    <citation type="submission" date="2021-07" db="EMBL/GenBank/DDBJ databases">
        <title>Characterization of violacein-producing bacteria and related species.</title>
        <authorList>
            <person name="Wilson H.S."/>
            <person name="De Leon M.E."/>
        </authorList>
    </citation>
    <scope>NUCLEOTIDE SEQUENCE</scope>
    <source>
        <strain evidence="6">HSC-15S17</strain>
    </source>
</reference>
<keyword evidence="4" id="KW-0812">Transmembrane</keyword>
<dbReference type="AlphaFoldDB" id="A0AA41KZC2"/>
<keyword evidence="1" id="KW-0808">Transferase</keyword>